<keyword evidence="4" id="KW-0479">Metal-binding</keyword>
<dbReference type="InterPro" id="IPR014710">
    <property type="entry name" value="RmlC-like_jellyroll"/>
</dbReference>
<evidence type="ECO:0000313" key="10">
    <source>
        <dbReference type="Proteomes" id="UP001054889"/>
    </source>
</evidence>
<dbReference type="PANTHER" id="PTHR22966:SF63">
    <property type="entry name" value="CYSTEINE DIOXYGENASE"/>
    <property type="match status" value="1"/>
</dbReference>
<reference evidence="9" key="2">
    <citation type="submission" date="2021-12" db="EMBL/GenBank/DDBJ databases">
        <title>Resequencing data analysis of finger millet.</title>
        <authorList>
            <person name="Hatakeyama M."/>
            <person name="Aluri S."/>
            <person name="Balachadran M.T."/>
            <person name="Sivarajan S.R."/>
            <person name="Poveda L."/>
            <person name="Shimizu-Inatsugi R."/>
            <person name="Schlapbach R."/>
            <person name="Sreeman S.M."/>
            <person name="Shimizu K.K."/>
        </authorList>
    </citation>
    <scope>NUCLEOTIDE SEQUENCE</scope>
</reference>
<evidence type="ECO:0000256" key="2">
    <source>
        <dbReference type="ARBA" id="ARBA00006622"/>
    </source>
</evidence>
<dbReference type="EMBL" id="BQKI01000006">
    <property type="protein sequence ID" value="GJM96062.1"/>
    <property type="molecule type" value="Genomic_DNA"/>
</dbReference>
<comment type="similarity">
    <text evidence="2">Belongs to the cysteine dioxygenase family.</text>
</comment>
<evidence type="ECO:0000256" key="6">
    <source>
        <dbReference type="ARBA" id="ARBA00023004"/>
    </source>
</evidence>
<dbReference type="GO" id="GO:0070483">
    <property type="term" value="P:detection of hypoxia"/>
    <property type="evidence" value="ECO:0007669"/>
    <property type="project" value="UniProtKB-ARBA"/>
</dbReference>
<evidence type="ECO:0000256" key="7">
    <source>
        <dbReference type="ARBA" id="ARBA00024284"/>
    </source>
</evidence>
<dbReference type="GO" id="GO:0017172">
    <property type="term" value="F:cysteine dioxygenase activity"/>
    <property type="evidence" value="ECO:0007669"/>
    <property type="project" value="UniProtKB-EC"/>
</dbReference>
<keyword evidence="5" id="KW-0560">Oxidoreductase</keyword>
<dbReference type="Pfam" id="PF07847">
    <property type="entry name" value="PCO_ADO"/>
    <property type="match status" value="1"/>
</dbReference>
<accession>A0AAV5CDC3</accession>
<feature type="region of interest" description="Disordered" evidence="8">
    <location>
        <begin position="1"/>
        <end position="41"/>
    </location>
</feature>
<dbReference type="SUPFAM" id="SSF51182">
    <property type="entry name" value="RmlC-like cupins"/>
    <property type="match status" value="1"/>
</dbReference>
<dbReference type="CDD" id="cd20289">
    <property type="entry name" value="cupin_ADO"/>
    <property type="match status" value="1"/>
</dbReference>
<proteinExistence type="inferred from homology"/>
<feature type="compositionally biased region" description="Basic residues" evidence="8">
    <location>
        <begin position="32"/>
        <end position="41"/>
    </location>
</feature>
<keyword evidence="6" id="KW-0408">Iron</keyword>
<dbReference type="Gene3D" id="2.60.120.10">
    <property type="entry name" value="Jelly Rolls"/>
    <property type="match status" value="1"/>
</dbReference>
<organism evidence="9 10">
    <name type="scientific">Eleusine coracana subsp. coracana</name>
    <dbReference type="NCBI Taxonomy" id="191504"/>
    <lineage>
        <taxon>Eukaryota</taxon>
        <taxon>Viridiplantae</taxon>
        <taxon>Streptophyta</taxon>
        <taxon>Embryophyta</taxon>
        <taxon>Tracheophyta</taxon>
        <taxon>Spermatophyta</taxon>
        <taxon>Magnoliopsida</taxon>
        <taxon>Liliopsida</taxon>
        <taxon>Poales</taxon>
        <taxon>Poaceae</taxon>
        <taxon>PACMAD clade</taxon>
        <taxon>Chloridoideae</taxon>
        <taxon>Cynodonteae</taxon>
        <taxon>Eleusininae</taxon>
        <taxon>Eleusine</taxon>
    </lineage>
</organism>
<evidence type="ECO:0000313" key="9">
    <source>
        <dbReference type="EMBL" id="GJM96062.1"/>
    </source>
</evidence>
<evidence type="ECO:0000256" key="5">
    <source>
        <dbReference type="ARBA" id="ARBA00023002"/>
    </source>
</evidence>
<evidence type="ECO:0000256" key="1">
    <source>
        <dbReference type="ARBA" id="ARBA00001954"/>
    </source>
</evidence>
<keyword evidence="10" id="KW-1185">Reference proteome</keyword>
<protein>
    <recommendedName>
        <fullName evidence="3">cysteine dioxygenase</fullName>
        <ecNumber evidence="3">1.13.11.20</ecNumber>
    </recommendedName>
</protein>
<comment type="caution">
    <text evidence="9">The sequence shown here is derived from an EMBL/GenBank/DDBJ whole genome shotgun (WGS) entry which is preliminary data.</text>
</comment>
<dbReference type="PANTHER" id="PTHR22966">
    <property type="entry name" value="2-AMINOETHANETHIOL DIOXYGENASE"/>
    <property type="match status" value="1"/>
</dbReference>
<comment type="cofactor">
    <cofactor evidence="1">
        <name>Fe(2+)</name>
        <dbReference type="ChEBI" id="CHEBI:29033"/>
    </cofactor>
</comment>
<comment type="catalytic activity">
    <reaction evidence="7">
        <text>L-cysteine + O2 = 3-sulfino-L-alanine + H(+)</text>
        <dbReference type="Rhea" id="RHEA:20441"/>
        <dbReference type="ChEBI" id="CHEBI:15378"/>
        <dbReference type="ChEBI" id="CHEBI:15379"/>
        <dbReference type="ChEBI" id="CHEBI:35235"/>
        <dbReference type="ChEBI" id="CHEBI:61085"/>
        <dbReference type="EC" id="1.13.11.20"/>
    </reaction>
    <physiologicalReaction direction="left-to-right" evidence="7">
        <dbReference type="Rhea" id="RHEA:20442"/>
    </physiologicalReaction>
</comment>
<sequence length="392" mass="43330">MKVEGSRGAVPVKRRRREAAAGGRNGGGGVSVRRRRGGASRRMLRRGRCSGGCSPRAVSRSEAPGPCRRRRTCLCSEASSVRTSGRGHGTSILHSNLTCSMFIRQPYVLFSTHRFIGAWLDLLWDIWESHSCFFSLSASQASDKYKIGPEDVRKFLDAITDTPGPHHSHPIITRTTVYSCRNFSPAYITKSSEGCMRTTFMLLSAGFVFLGDLQIVIFFLPPKAVIPLHNHPGMTVFSKLLFGSLHVRSYDWVHPDDRLIVTAGNESTNPRNRDSTLPAVKLARLVLDADLSAPCDALVLYPESGGNMHQFAAATPCAVLDVLGPPYSKDRDCTYYQDLPFSNHDPSVDDNDAGDVDATDEKNARLAWLKETDKPQDLKMYEVPYKGPPPIF</sequence>
<evidence type="ECO:0000256" key="3">
    <source>
        <dbReference type="ARBA" id="ARBA00013133"/>
    </source>
</evidence>
<evidence type="ECO:0000256" key="8">
    <source>
        <dbReference type="SAM" id="MobiDB-lite"/>
    </source>
</evidence>
<dbReference type="AlphaFoldDB" id="A0AAV5CDC3"/>
<gene>
    <name evidence="9" type="primary">ga12869</name>
    <name evidence="9" type="ORF">PR202_ga12869</name>
</gene>
<dbReference type="InterPro" id="IPR012864">
    <property type="entry name" value="PCO/ADO"/>
</dbReference>
<dbReference type="GO" id="GO:0046872">
    <property type="term" value="F:metal ion binding"/>
    <property type="evidence" value="ECO:0007669"/>
    <property type="project" value="UniProtKB-KW"/>
</dbReference>
<dbReference type="Proteomes" id="UP001054889">
    <property type="component" value="Unassembled WGS sequence"/>
</dbReference>
<evidence type="ECO:0000256" key="4">
    <source>
        <dbReference type="ARBA" id="ARBA00022723"/>
    </source>
</evidence>
<reference evidence="9" key="1">
    <citation type="journal article" date="2018" name="DNA Res.">
        <title>Multiple hybrid de novo genome assembly of finger millet, an orphan allotetraploid crop.</title>
        <authorList>
            <person name="Hatakeyama M."/>
            <person name="Aluri S."/>
            <person name="Balachadran M.T."/>
            <person name="Sivarajan S.R."/>
            <person name="Patrignani A."/>
            <person name="Gruter S."/>
            <person name="Poveda L."/>
            <person name="Shimizu-Inatsugi R."/>
            <person name="Baeten J."/>
            <person name="Francoijs K.J."/>
            <person name="Nataraja K.N."/>
            <person name="Reddy Y.A.N."/>
            <person name="Phadnis S."/>
            <person name="Ravikumar R.L."/>
            <person name="Schlapbach R."/>
            <person name="Sreeman S.M."/>
            <person name="Shimizu K.K."/>
        </authorList>
    </citation>
    <scope>NUCLEOTIDE SEQUENCE</scope>
</reference>
<dbReference type="InterPro" id="IPR011051">
    <property type="entry name" value="RmlC_Cupin_sf"/>
</dbReference>
<name>A0AAV5CDC3_ELECO</name>
<dbReference type="EC" id="1.13.11.20" evidence="3"/>